<dbReference type="CDD" id="cd06223">
    <property type="entry name" value="PRTases_typeI"/>
    <property type="match status" value="1"/>
</dbReference>
<proteinExistence type="predicted"/>
<comment type="caution">
    <text evidence="2">The sequence shown here is derived from an EMBL/GenBank/DDBJ whole genome shotgun (WGS) entry which is preliminary data.</text>
</comment>
<gene>
    <name evidence="2" type="ORF">OU415_01245</name>
</gene>
<accession>A0ABT4USE6</accession>
<dbReference type="RefSeq" id="WP_270946606.1">
    <property type="nucleotide sequence ID" value="NZ_JAQGLA010000001.1"/>
</dbReference>
<keyword evidence="2" id="KW-0328">Glycosyltransferase</keyword>
<reference evidence="2 3" key="1">
    <citation type="submission" date="2022-11" db="EMBL/GenBank/DDBJ databases">
        <title>Draft genome sequence of Saccharopolyspora sp. WRP15-2 isolated from rhizosphere soils of wild rice in Thailand.</title>
        <authorList>
            <person name="Duangmal K."/>
            <person name="Kammanee S."/>
            <person name="Muangham S."/>
        </authorList>
    </citation>
    <scope>NUCLEOTIDE SEQUENCE [LARGE SCALE GENOMIC DNA]</scope>
    <source>
        <strain evidence="2 3">WRP15-2</strain>
    </source>
</reference>
<organism evidence="2 3">
    <name type="scientific">Saccharopolyspora oryzae</name>
    <dbReference type="NCBI Taxonomy" id="2997343"/>
    <lineage>
        <taxon>Bacteria</taxon>
        <taxon>Bacillati</taxon>
        <taxon>Actinomycetota</taxon>
        <taxon>Actinomycetes</taxon>
        <taxon>Pseudonocardiales</taxon>
        <taxon>Pseudonocardiaceae</taxon>
        <taxon>Saccharopolyspora</taxon>
    </lineage>
</organism>
<dbReference type="InterPro" id="IPR029057">
    <property type="entry name" value="PRTase-like"/>
</dbReference>
<dbReference type="EMBL" id="JAQGLA010000001">
    <property type="protein sequence ID" value="MDA3624039.1"/>
    <property type="molecule type" value="Genomic_DNA"/>
</dbReference>
<feature type="domain" description="Phosphoribosyltransferase" evidence="1">
    <location>
        <begin position="14"/>
        <end position="182"/>
    </location>
</feature>
<dbReference type="Gene3D" id="3.40.50.2020">
    <property type="match status" value="1"/>
</dbReference>
<dbReference type="GO" id="GO:0016757">
    <property type="term" value="F:glycosyltransferase activity"/>
    <property type="evidence" value="ECO:0007669"/>
    <property type="project" value="UniProtKB-KW"/>
</dbReference>
<name>A0ABT4USE6_9PSEU</name>
<protein>
    <submittedName>
        <fullName evidence="2">Phosphoribosyltransferase family protein</fullName>
    </submittedName>
</protein>
<dbReference type="SUPFAM" id="SSF53271">
    <property type="entry name" value="PRTase-like"/>
    <property type="match status" value="1"/>
</dbReference>
<keyword evidence="2" id="KW-0808">Transferase</keyword>
<evidence type="ECO:0000313" key="2">
    <source>
        <dbReference type="EMBL" id="MDA3624039.1"/>
    </source>
</evidence>
<keyword evidence="3" id="KW-1185">Reference proteome</keyword>
<evidence type="ECO:0000259" key="1">
    <source>
        <dbReference type="Pfam" id="PF00156"/>
    </source>
</evidence>
<dbReference type="Pfam" id="PF00156">
    <property type="entry name" value="Pribosyltran"/>
    <property type="match status" value="1"/>
</dbReference>
<dbReference type="InterPro" id="IPR000836">
    <property type="entry name" value="PRTase_dom"/>
</dbReference>
<dbReference type="Proteomes" id="UP001210380">
    <property type="component" value="Unassembled WGS sequence"/>
</dbReference>
<dbReference type="Gene3D" id="3.30.1310.20">
    <property type="entry name" value="PRTase-like"/>
    <property type="match status" value="1"/>
</dbReference>
<sequence>MPFGDRRDAGVRLAERLQHLRDENPVVLGLPRGGVPVAFEVARALGAPLDVIVVRKLDVPAHPELGMGAIGEGDVRIINDEVMWRTEVRPEELAEVERRERVELNRLTGLFRRCHARVELSGRTAVIVDDGIGTGSTAAVACRVARVQGATRVVLAVPVAPRDVLERLRESVDELVCLESPEHFGSIGERYADFSQVSDAAVAGLLDRAGELGTR</sequence>
<evidence type="ECO:0000313" key="3">
    <source>
        <dbReference type="Proteomes" id="UP001210380"/>
    </source>
</evidence>